<name>A0A438G6U5_VITVI</name>
<reference evidence="1 2" key="1">
    <citation type="journal article" date="2018" name="PLoS Genet.">
        <title>Population sequencing reveals clonal diversity and ancestral inbreeding in the grapevine cultivar Chardonnay.</title>
        <authorList>
            <person name="Roach M.J."/>
            <person name="Johnson D.L."/>
            <person name="Bohlmann J."/>
            <person name="van Vuuren H.J."/>
            <person name="Jones S.J."/>
            <person name="Pretorius I.S."/>
            <person name="Schmidt S.A."/>
            <person name="Borneman A.R."/>
        </authorList>
    </citation>
    <scope>NUCLEOTIDE SEQUENCE [LARGE SCALE GENOMIC DNA]</scope>
    <source>
        <strain evidence="2">cv. Chardonnay</strain>
        <tissue evidence="1">Leaf</tissue>
    </source>
</reference>
<sequence length="83" mass="9461">MTSKVYSRKKVAIPRLIQVQESKSASRNEFGRFAKVMKNMGYRQSQENHTLFVKHSNLGGVTTLLVYVDNIIMTGNDGNERQL</sequence>
<gene>
    <name evidence="1" type="ORF">CK203_064392</name>
</gene>
<proteinExistence type="predicted"/>
<evidence type="ECO:0000313" key="2">
    <source>
        <dbReference type="Proteomes" id="UP000288805"/>
    </source>
</evidence>
<organism evidence="1 2">
    <name type="scientific">Vitis vinifera</name>
    <name type="common">Grape</name>
    <dbReference type="NCBI Taxonomy" id="29760"/>
    <lineage>
        <taxon>Eukaryota</taxon>
        <taxon>Viridiplantae</taxon>
        <taxon>Streptophyta</taxon>
        <taxon>Embryophyta</taxon>
        <taxon>Tracheophyta</taxon>
        <taxon>Spermatophyta</taxon>
        <taxon>Magnoliopsida</taxon>
        <taxon>eudicotyledons</taxon>
        <taxon>Gunneridae</taxon>
        <taxon>Pentapetalae</taxon>
        <taxon>rosids</taxon>
        <taxon>Vitales</taxon>
        <taxon>Vitaceae</taxon>
        <taxon>Viteae</taxon>
        <taxon>Vitis</taxon>
    </lineage>
</organism>
<protein>
    <recommendedName>
        <fullName evidence="3">Reverse transcriptase Ty1/copia-type domain-containing protein</fullName>
    </recommendedName>
</protein>
<evidence type="ECO:0008006" key="3">
    <source>
        <dbReference type="Google" id="ProtNLM"/>
    </source>
</evidence>
<comment type="caution">
    <text evidence="1">The sequence shown here is derived from an EMBL/GenBank/DDBJ whole genome shotgun (WGS) entry which is preliminary data.</text>
</comment>
<dbReference type="AlphaFoldDB" id="A0A438G6U5"/>
<evidence type="ECO:0000313" key="1">
    <source>
        <dbReference type="EMBL" id="RVW67945.1"/>
    </source>
</evidence>
<accession>A0A438G6U5</accession>
<dbReference type="EMBL" id="QGNW01000558">
    <property type="protein sequence ID" value="RVW67945.1"/>
    <property type="molecule type" value="Genomic_DNA"/>
</dbReference>
<dbReference type="Proteomes" id="UP000288805">
    <property type="component" value="Unassembled WGS sequence"/>
</dbReference>